<feature type="coiled-coil region" evidence="4">
    <location>
        <begin position="73"/>
        <end position="127"/>
    </location>
</feature>
<accession>A0A6L3V6B3</accession>
<dbReference type="GO" id="GO:0071973">
    <property type="term" value="P:bacterial-type flagellum-dependent cell motility"/>
    <property type="evidence" value="ECO:0007669"/>
    <property type="project" value="InterPro"/>
</dbReference>
<comment type="similarity">
    <text evidence="2">Belongs to the bacterial flagellin family.</text>
</comment>
<evidence type="ECO:0000313" key="7">
    <source>
        <dbReference type="EMBL" id="KAB2336786.1"/>
    </source>
</evidence>
<evidence type="ECO:0000259" key="6">
    <source>
        <dbReference type="Pfam" id="PF00700"/>
    </source>
</evidence>
<feature type="domain" description="Flagellin C-terminal" evidence="6">
    <location>
        <begin position="216"/>
        <end position="294"/>
    </location>
</feature>
<dbReference type="OrthoDB" id="9758307at2"/>
<dbReference type="Gene3D" id="1.20.1330.10">
    <property type="entry name" value="f41 fragment of flagellin, N-terminal domain"/>
    <property type="match status" value="1"/>
</dbReference>
<evidence type="ECO:0000313" key="8">
    <source>
        <dbReference type="Proteomes" id="UP000481030"/>
    </source>
</evidence>
<keyword evidence="7" id="KW-0282">Flagellum</keyword>
<dbReference type="InterPro" id="IPR001492">
    <property type="entry name" value="Flagellin"/>
</dbReference>
<keyword evidence="3" id="KW-0975">Bacterial flagellum</keyword>
<feature type="domain" description="Flagellin N-terminal" evidence="5">
    <location>
        <begin position="5"/>
        <end position="138"/>
    </location>
</feature>
<dbReference type="InterPro" id="IPR046358">
    <property type="entry name" value="Flagellin_C"/>
</dbReference>
<comment type="caution">
    <text evidence="7">The sequence shown here is derived from an EMBL/GenBank/DDBJ whole genome shotgun (WGS) entry which is preliminary data.</text>
</comment>
<evidence type="ECO:0000256" key="4">
    <source>
        <dbReference type="SAM" id="Coils"/>
    </source>
</evidence>
<evidence type="ECO:0000256" key="2">
    <source>
        <dbReference type="ARBA" id="ARBA00005709"/>
    </source>
</evidence>
<dbReference type="PANTHER" id="PTHR42792:SF1">
    <property type="entry name" value="FLAGELLAR HOOK-ASSOCIATED PROTEIN 3"/>
    <property type="match status" value="1"/>
</dbReference>
<keyword evidence="7" id="KW-0966">Cell projection</keyword>
<dbReference type="Proteomes" id="UP000481030">
    <property type="component" value="Unassembled WGS sequence"/>
</dbReference>
<keyword evidence="7" id="KW-0969">Cilium</keyword>
<comment type="subcellular location">
    <subcellularLocation>
        <location evidence="1">Bacterial flagellum</location>
    </subcellularLocation>
</comment>
<organism evidence="7 8">
    <name type="scientific">Cytobacillus depressus</name>
    <dbReference type="NCBI Taxonomy" id="1602942"/>
    <lineage>
        <taxon>Bacteria</taxon>
        <taxon>Bacillati</taxon>
        <taxon>Bacillota</taxon>
        <taxon>Bacilli</taxon>
        <taxon>Bacillales</taxon>
        <taxon>Bacillaceae</taxon>
        <taxon>Cytobacillus</taxon>
    </lineage>
</organism>
<name>A0A6L3V6B3_9BACI</name>
<dbReference type="AlphaFoldDB" id="A0A6L3V6B3"/>
<keyword evidence="4" id="KW-0175">Coiled coil</keyword>
<evidence type="ECO:0000256" key="3">
    <source>
        <dbReference type="ARBA" id="ARBA00023143"/>
    </source>
</evidence>
<gene>
    <name evidence="7" type="primary">flgL</name>
    <name evidence="7" type="ORF">F7731_10570</name>
</gene>
<protein>
    <submittedName>
        <fullName evidence="7">Flagellar hook-associated protein FlgL</fullName>
    </submittedName>
</protein>
<dbReference type="GO" id="GO:0009424">
    <property type="term" value="C:bacterial-type flagellum hook"/>
    <property type="evidence" value="ECO:0007669"/>
    <property type="project" value="InterPro"/>
</dbReference>
<dbReference type="EMBL" id="WBOS01000003">
    <property type="protein sequence ID" value="KAB2336786.1"/>
    <property type="molecule type" value="Genomic_DNA"/>
</dbReference>
<dbReference type="SUPFAM" id="SSF64518">
    <property type="entry name" value="Phase 1 flagellin"/>
    <property type="match status" value="1"/>
</dbReference>
<dbReference type="PANTHER" id="PTHR42792">
    <property type="entry name" value="FLAGELLIN"/>
    <property type="match status" value="1"/>
</dbReference>
<dbReference type="GO" id="GO:0005198">
    <property type="term" value="F:structural molecule activity"/>
    <property type="evidence" value="ECO:0007669"/>
    <property type="project" value="InterPro"/>
</dbReference>
<dbReference type="Pfam" id="PF00669">
    <property type="entry name" value="Flagellin_N"/>
    <property type="match status" value="1"/>
</dbReference>
<proteinExistence type="inferred from homology"/>
<keyword evidence="8" id="KW-1185">Reference proteome</keyword>
<dbReference type="InterPro" id="IPR013384">
    <property type="entry name" value="Flagell_FlgL"/>
</dbReference>
<dbReference type="NCBIfam" id="TIGR02550">
    <property type="entry name" value="flagell_flgL"/>
    <property type="match status" value="1"/>
</dbReference>
<dbReference type="Pfam" id="PF00700">
    <property type="entry name" value="Flagellin_C"/>
    <property type="match status" value="1"/>
</dbReference>
<reference evidence="7 8" key="1">
    <citation type="journal article" date="2016" name="Antonie Van Leeuwenhoek">
        <title>Bacillus depressus sp. nov., isolated from soil of a sunflower field.</title>
        <authorList>
            <person name="Wei X."/>
            <person name="Xin D."/>
            <person name="Xin Y."/>
            <person name="Zhang H."/>
            <person name="Wang T."/>
            <person name="Zhang J."/>
        </authorList>
    </citation>
    <scope>NUCLEOTIDE SEQUENCE [LARGE SCALE GENOMIC DNA]</scope>
    <source>
        <strain evidence="7 8">BZ1</strain>
    </source>
</reference>
<sequence length="296" mass="33022">MRVTQSMLTNNMLRNLSGSYQKLGKYQEQLSSQKKISRPSDDPVVVFKGISYRTSVNDISQYKRNMSEVNVWLENTEDALEKAGSSIHRLSELVTQANTGTVTDPDRKKIEDEIEEIKKQLVSIANTKLSGKYIFNGSDIYHAPVSIDAANKIQTNYNSDAINIEVSAGIKLQVNYLGANVFGTETSGLLKDLEDLQDALKNGNDPDLSNFIDGFQNHLNSITSARSSIGASMNRVEMIQDRLDSQEIIATKTMSENEDIDVEKVILDLQTQESIHRMALSVGSRIIQPTLVDFLR</sequence>
<dbReference type="InterPro" id="IPR001029">
    <property type="entry name" value="Flagellin_N"/>
</dbReference>
<evidence type="ECO:0000259" key="5">
    <source>
        <dbReference type="Pfam" id="PF00669"/>
    </source>
</evidence>
<dbReference type="RefSeq" id="WP_151534742.1">
    <property type="nucleotide sequence ID" value="NZ_WBOS01000003.1"/>
</dbReference>
<evidence type="ECO:0000256" key="1">
    <source>
        <dbReference type="ARBA" id="ARBA00004365"/>
    </source>
</evidence>